<dbReference type="GO" id="GO:0005829">
    <property type="term" value="C:cytosol"/>
    <property type="evidence" value="ECO:0007669"/>
    <property type="project" value="TreeGrafter"/>
</dbReference>
<dbReference type="PANTHER" id="PTHR45754">
    <property type="entry name" value="METHYLENETETRAHYDROFOLATE REDUCTASE"/>
    <property type="match status" value="1"/>
</dbReference>
<comment type="cofactor">
    <cofactor evidence="1 8">
        <name>FAD</name>
        <dbReference type="ChEBI" id="CHEBI:57692"/>
    </cofactor>
</comment>
<proteinExistence type="inferred from homology"/>
<dbReference type="EMBL" id="FNHE01000032">
    <property type="protein sequence ID" value="SDN50203.1"/>
    <property type="molecule type" value="Genomic_DNA"/>
</dbReference>
<organism evidence="10 11">
    <name type="scientific">Geodermatophilus siccatus</name>
    <dbReference type="NCBI Taxonomy" id="1137991"/>
    <lineage>
        <taxon>Bacteria</taxon>
        <taxon>Bacillati</taxon>
        <taxon>Actinomycetota</taxon>
        <taxon>Actinomycetes</taxon>
        <taxon>Geodermatophilales</taxon>
        <taxon>Geodermatophilaceae</taxon>
        <taxon>Geodermatophilus</taxon>
    </lineage>
</organism>
<dbReference type="PANTHER" id="PTHR45754:SF3">
    <property type="entry name" value="METHYLENETETRAHYDROFOLATE REDUCTASE (NADPH)"/>
    <property type="match status" value="1"/>
</dbReference>
<comment type="catalytic activity">
    <reaction evidence="7">
        <text>(6S)-5-methyl-5,6,7,8-tetrahydrofolate + NAD(+) = (6R)-5,10-methylene-5,6,7,8-tetrahydrofolate + NADH + H(+)</text>
        <dbReference type="Rhea" id="RHEA:19821"/>
        <dbReference type="ChEBI" id="CHEBI:15378"/>
        <dbReference type="ChEBI" id="CHEBI:15636"/>
        <dbReference type="ChEBI" id="CHEBI:18608"/>
        <dbReference type="ChEBI" id="CHEBI:57540"/>
        <dbReference type="ChEBI" id="CHEBI:57945"/>
        <dbReference type="EC" id="1.5.1.54"/>
    </reaction>
    <physiologicalReaction direction="right-to-left" evidence="7">
        <dbReference type="Rhea" id="RHEA:19823"/>
    </physiologicalReaction>
</comment>
<dbReference type="GO" id="GO:0071949">
    <property type="term" value="F:FAD binding"/>
    <property type="evidence" value="ECO:0007669"/>
    <property type="project" value="TreeGrafter"/>
</dbReference>
<name>A0A1H0BX78_9ACTN</name>
<dbReference type="InterPro" id="IPR003171">
    <property type="entry name" value="Mehydrof_redctse-like"/>
</dbReference>
<feature type="region of interest" description="Disordered" evidence="9">
    <location>
        <begin position="1"/>
        <end position="31"/>
    </location>
</feature>
<sequence>MSVESPGRPRAPRGTGSPPTVGGRPTRRRSPGALERALREASYEVLPLRGAEESVVEHVPRTVPLTVTVTEAKGLTPTLELAERLSRHGFTATPHLAARLVRDRAHLADVVARLRAAGVDGVFVIGGDAAEPAGRFPDALSLLEELETVGHHFRQVGIGGYPEGHGHISAELIERALERKAPHATHVITQLCFHAGTTTAWARQVGLRGVDLPIRIGLPGAVTRQKLVRISAGIGLGQSARFLRKQHSLFWRFFLPHGYRPDRLVERLVPALGRPEHNLQGFHFFTFNEVARTEAWRREWLARLSDADPR</sequence>
<protein>
    <recommendedName>
        <fullName evidence="8">Methylenetetrahydrofolate reductase</fullName>
    </recommendedName>
</protein>
<evidence type="ECO:0000313" key="10">
    <source>
        <dbReference type="EMBL" id="SDN50203.1"/>
    </source>
</evidence>
<reference evidence="11" key="1">
    <citation type="submission" date="2016-10" db="EMBL/GenBank/DDBJ databases">
        <authorList>
            <person name="Varghese N."/>
            <person name="Submissions S."/>
        </authorList>
    </citation>
    <scope>NUCLEOTIDE SEQUENCE [LARGE SCALE GENOMIC DNA]</scope>
    <source>
        <strain evidence="11">DSM 45419</strain>
    </source>
</reference>
<dbReference type="Gene3D" id="3.20.20.220">
    <property type="match status" value="1"/>
</dbReference>
<evidence type="ECO:0000256" key="6">
    <source>
        <dbReference type="ARBA" id="ARBA00023002"/>
    </source>
</evidence>
<dbReference type="GO" id="GO:0106312">
    <property type="term" value="F:methylenetetrahydrofolate reductase (NADH) activity"/>
    <property type="evidence" value="ECO:0007669"/>
    <property type="project" value="UniProtKB-EC"/>
</dbReference>
<dbReference type="GO" id="GO:0035999">
    <property type="term" value="P:tetrahydrofolate interconversion"/>
    <property type="evidence" value="ECO:0007669"/>
    <property type="project" value="UniProtKB-UniPathway"/>
</dbReference>
<comment type="pathway">
    <text evidence="2 8">One-carbon metabolism; tetrahydrofolate interconversion.</text>
</comment>
<evidence type="ECO:0000256" key="9">
    <source>
        <dbReference type="SAM" id="MobiDB-lite"/>
    </source>
</evidence>
<accession>A0A1H0BX78</accession>
<evidence type="ECO:0000256" key="7">
    <source>
        <dbReference type="ARBA" id="ARBA00048628"/>
    </source>
</evidence>
<dbReference type="InterPro" id="IPR029041">
    <property type="entry name" value="FAD-linked_oxidoreductase-like"/>
</dbReference>
<dbReference type="Pfam" id="PF02219">
    <property type="entry name" value="MTHFR"/>
    <property type="match status" value="1"/>
</dbReference>
<dbReference type="UniPathway" id="UPA00193"/>
<dbReference type="OrthoDB" id="9812555at2"/>
<evidence type="ECO:0000313" key="11">
    <source>
        <dbReference type="Proteomes" id="UP000198680"/>
    </source>
</evidence>
<evidence type="ECO:0000256" key="4">
    <source>
        <dbReference type="ARBA" id="ARBA00022630"/>
    </source>
</evidence>
<gene>
    <name evidence="10" type="ORF">SAMN05660642_04957</name>
</gene>
<keyword evidence="6 8" id="KW-0560">Oxidoreductase</keyword>
<dbReference type="Proteomes" id="UP000198680">
    <property type="component" value="Unassembled WGS sequence"/>
</dbReference>
<evidence type="ECO:0000256" key="1">
    <source>
        <dbReference type="ARBA" id="ARBA00001974"/>
    </source>
</evidence>
<evidence type="ECO:0000256" key="3">
    <source>
        <dbReference type="ARBA" id="ARBA00006743"/>
    </source>
</evidence>
<evidence type="ECO:0000256" key="8">
    <source>
        <dbReference type="RuleBase" id="RU003862"/>
    </source>
</evidence>
<feature type="compositionally biased region" description="Low complexity" evidence="9">
    <location>
        <begin position="12"/>
        <end position="24"/>
    </location>
</feature>
<comment type="similarity">
    <text evidence="3 8">Belongs to the methylenetetrahydrofolate reductase family.</text>
</comment>
<evidence type="ECO:0000256" key="2">
    <source>
        <dbReference type="ARBA" id="ARBA00004777"/>
    </source>
</evidence>
<keyword evidence="5 8" id="KW-0274">FAD</keyword>
<dbReference type="GO" id="GO:0009086">
    <property type="term" value="P:methionine biosynthetic process"/>
    <property type="evidence" value="ECO:0007669"/>
    <property type="project" value="TreeGrafter"/>
</dbReference>
<evidence type="ECO:0000256" key="5">
    <source>
        <dbReference type="ARBA" id="ARBA00022827"/>
    </source>
</evidence>
<keyword evidence="11" id="KW-1185">Reference proteome</keyword>
<dbReference type="SUPFAM" id="SSF51730">
    <property type="entry name" value="FAD-linked oxidoreductase"/>
    <property type="match status" value="1"/>
</dbReference>
<dbReference type="AlphaFoldDB" id="A0A1H0BX78"/>
<keyword evidence="4 8" id="KW-0285">Flavoprotein</keyword>
<dbReference type="STRING" id="1137991.SAMN05660642_04957"/>